<protein>
    <recommendedName>
        <fullName evidence="1">Endonuclease/exonuclease/phosphatase domain-containing protein</fullName>
    </recommendedName>
</protein>
<evidence type="ECO:0000313" key="2">
    <source>
        <dbReference type="EMBL" id="KAG2570950.1"/>
    </source>
</evidence>
<evidence type="ECO:0000313" key="3">
    <source>
        <dbReference type="Proteomes" id="UP000823388"/>
    </source>
</evidence>
<gene>
    <name evidence="2" type="ORF">PVAP13_7KG027687</name>
</gene>
<dbReference type="SUPFAM" id="SSF56219">
    <property type="entry name" value="DNase I-like"/>
    <property type="match status" value="1"/>
</dbReference>
<dbReference type="PANTHER" id="PTHR33710">
    <property type="entry name" value="BNAC02G09200D PROTEIN"/>
    <property type="match status" value="1"/>
</dbReference>
<dbReference type="InterPro" id="IPR036691">
    <property type="entry name" value="Endo/exonu/phosph_ase_sf"/>
</dbReference>
<proteinExistence type="predicted"/>
<dbReference type="InterPro" id="IPR005135">
    <property type="entry name" value="Endo/exonuclease/phosphatase"/>
</dbReference>
<comment type="caution">
    <text evidence="2">The sequence shown here is derived from an EMBL/GenBank/DDBJ whole genome shotgun (WGS) entry which is preliminary data.</text>
</comment>
<keyword evidence="3" id="KW-1185">Reference proteome</keyword>
<dbReference type="Pfam" id="PF03372">
    <property type="entry name" value="Exo_endo_phos"/>
    <property type="match status" value="1"/>
</dbReference>
<sequence length="275" mass="31653">MRGLFWNIRGLNRLGRVPALTSKIRDNHVDFVGVMETKNECFTPGFLRSLTGNIPFNWCHQPARGSAGGILLGVNSDLFVFTVGEILQFSLSAMVMDKKTGFNWKLVVVYGSPYEDGKQYFIDELHYVMGKWSGPIIIGGDFNLVRFATDKNNLIINHRWADAFNEWISRWGLLELDPSNKLYTWTNNQENVVLARIHRIFITTDWEAAFPMARVKALERPPSDHNPLLVDSGDNIFFGKKKFRFEKWWLQRDSFREVIQKAWSAPCTQTASIDT</sequence>
<accession>A0A8T0QAM0</accession>
<feature type="domain" description="Endonuclease/exonuclease/phosphatase" evidence="1">
    <location>
        <begin position="5"/>
        <end position="225"/>
    </location>
</feature>
<dbReference type="Proteomes" id="UP000823388">
    <property type="component" value="Chromosome 7K"/>
</dbReference>
<organism evidence="2 3">
    <name type="scientific">Panicum virgatum</name>
    <name type="common">Blackwell switchgrass</name>
    <dbReference type="NCBI Taxonomy" id="38727"/>
    <lineage>
        <taxon>Eukaryota</taxon>
        <taxon>Viridiplantae</taxon>
        <taxon>Streptophyta</taxon>
        <taxon>Embryophyta</taxon>
        <taxon>Tracheophyta</taxon>
        <taxon>Spermatophyta</taxon>
        <taxon>Magnoliopsida</taxon>
        <taxon>Liliopsida</taxon>
        <taxon>Poales</taxon>
        <taxon>Poaceae</taxon>
        <taxon>PACMAD clade</taxon>
        <taxon>Panicoideae</taxon>
        <taxon>Panicodae</taxon>
        <taxon>Paniceae</taxon>
        <taxon>Panicinae</taxon>
        <taxon>Panicum</taxon>
        <taxon>Panicum sect. Hiantes</taxon>
    </lineage>
</organism>
<dbReference type="Gene3D" id="3.60.10.10">
    <property type="entry name" value="Endonuclease/exonuclease/phosphatase"/>
    <property type="match status" value="1"/>
</dbReference>
<dbReference type="PANTHER" id="PTHR33710:SF71">
    <property type="entry name" value="ENDONUCLEASE_EXONUCLEASE_PHOSPHATASE DOMAIN-CONTAINING PROTEIN"/>
    <property type="match status" value="1"/>
</dbReference>
<dbReference type="EMBL" id="CM029049">
    <property type="protein sequence ID" value="KAG2570950.1"/>
    <property type="molecule type" value="Genomic_DNA"/>
</dbReference>
<dbReference type="AlphaFoldDB" id="A0A8T0QAM0"/>
<name>A0A8T0QAM0_PANVG</name>
<reference evidence="2" key="1">
    <citation type="submission" date="2020-05" db="EMBL/GenBank/DDBJ databases">
        <title>WGS assembly of Panicum virgatum.</title>
        <authorList>
            <person name="Lovell J.T."/>
            <person name="Jenkins J."/>
            <person name="Shu S."/>
            <person name="Juenger T.E."/>
            <person name="Schmutz J."/>
        </authorList>
    </citation>
    <scope>NUCLEOTIDE SEQUENCE</scope>
    <source>
        <strain evidence="2">AP13</strain>
    </source>
</reference>
<evidence type="ECO:0000259" key="1">
    <source>
        <dbReference type="Pfam" id="PF03372"/>
    </source>
</evidence>
<dbReference type="GO" id="GO:0003824">
    <property type="term" value="F:catalytic activity"/>
    <property type="evidence" value="ECO:0007669"/>
    <property type="project" value="InterPro"/>
</dbReference>